<keyword evidence="3" id="KW-1185">Reference proteome</keyword>
<evidence type="ECO:0000256" key="1">
    <source>
        <dbReference type="SAM" id="MobiDB-lite"/>
    </source>
</evidence>
<dbReference type="PANTHER" id="PTHR36452">
    <property type="entry name" value="CHROMOSOME 12, WHOLE GENOME SHOTGUN SEQUENCE"/>
    <property type="match status" value="1"/>
</dbReference>
<gene>
    <name evidence="2" type="ORF">QBC37DRAFT_415156</name>
</gene>
<organism evidence="2 3">
    <name type="scientific">Rhypophila decipiens</name>
    <dbReference type="NCBI Taxonomy" id="261697"/>
    <lineage>
        <taxon>Eukaryota</taxon>
        <taxon>Fungi</taxon>
        <taxon>Dikarya</taxon>
        <taxon>Ascomycota</taxon>
        <taxon>Pezizomycotina</taxon>
        <taxon>Sordariomycetes</taxon>
        <taxon>Sordariomycetidae</taxon>
        <taxon>Sordariales</taxon>
        <taxon>Naviculisporaceae</taxon>
        <taxon>Rhypophila</taxon>
    </lineage>
</organism>
<feature type="region of interest" description="Disordered" evidence="1">
    <location>
        <begin position="1"/>
        <end position="115"/>
    </location>
</feature>
<protein>
    <submittedName>
        <fullName evidence="2">Uncharacterized protein</fullName>
    </submittedName>
</protein>
<dbReference type="Pfam" id="PF09365">
    <property type="entry name" value="DUF2461"/>
    <property type="match status" value="1"/>
</dbReference>
<feature type="compositionally biased region" description="Acidic residues" evidence="1">
    <location>
        <begin position="80"/>
        <end position="103"/>
    </location>
</feature>
<evidence type="ECO:0000313" key="3">
    <source>
        <dbReference type="Proteomes" id="UP001301769"/>
    </source>
</evidence>
<dbReference type="PANTHER" id="PTHR36452:SF1">
    <property type="entry name" value="DUF2461 DOMAIN-CONTAINING PROTEIN"/>
    <property type="match status" value="1"/>
</dbReference>
<dbReference type="NCBIfam" id="TIGR02453">
    <property type="entry name" value="TIGR02453 family protein"/>
    <property type="match status" value="1"/>
</dbReference>
<dbReference type="EMBL" id="MU858061">
    <property type="protein sequence ID" value="KAK4217217.1"/>
    <property type="molecule type" value="Genomic_DNA"/>
</dbReference>
<reference evidence="2" key="2">
    <citation type="submission" date="2023-05" db="EMBL/GenBank/DDBJ databases">
        <authorList>
            <consortium name="Lawrence Berkeley National Laboratory"/>
            <person name="Steindorff A."/>
            <person name="Hensen N."/>
            <person name="Bonometti L."/>
            <person name="Westerberg I."/>
            <person name="Brannstrom I.O."/>
            <person name="Guillou S."/>
            <person name="Cros-Aarteil S."/>
            <person name="Calhoun S."/>
            <person name="Haridas S."/>
            <person name="Kuo A."/>
            <person name="Mondo S."/>
            <person name="Pangilinan J."/>
            <person name="Riley R."/>
            <person name="Labutti K."/>
            <person name="Andreopoulos B."/>
            <person name="Lipzen A."/>
            <person name="Chen C."/>
            <person name="Yanf M."/>
            <person name="Daum C."/>
            <person name="Ng V."/>
            <person name="Clum A."/>
            <person name="Ohm R."/>
            <person name="Martin F."/>
            <person name="Silar P."/>
            <person name="Natvig D."/>
            <person name="Lalanne C."/>
            <person name="Gautier V."/>
            <person name="Ament-Velasquez S.L."/>
            <person name="Kruys A."/>
            <person name="Hutchinson M.I."/>
            <person name="Powell A.J."/>
            <person name="Barry K."/>
            <person name="Miller A.N."/>
            <person name="Grigoriev I.V."/>
            <person name="Debuchy R."/>
            <person name="Gladieux P."/>
            <person name="Thoren M.H."/>
            <person name="Johannesson H."/>
        </authorList>
    </citation>
    <scope>NUCLEOTIDE SEQUENCE</scope>
    <source>
        <strain evidence="2">PSN293</strain>
    </source>
</reference>
<feature type="compositionally biased region" description="Basic residues" evidence="1">
    <location>
        <begin position="1"/>
        <end position="10"/>
    </location>
</feature>
<name>A0AAN6YIC5_9PEZI</name>
<reference evidence="2" key="1">
    <citation type="journal article" date="2023" name="Mol. Phylogenet. Evol.">
        <title>Genome-scale phylogeny and comparative genomics of the fungal order Sordariales.</title>
        <authorList>
            <person name="Hensen N."/>
            <person name="Bonometti L."/>
            <person name="Westerberg I."/>
            <person name="Brannstrom I.O."/>
            <person name="Guillou S."/>
            <person name="Cros-Aarteil S."/>
            <person name="Calhoun S."/>
            <person name="Haridas S."/>
            <person name="Kuo A."/>
            <person name="Mondo S."/>
            <person name="Pangilinan J."/>
            <person name="Riley R."/>
            <person name="LaButti K."/>
            <person name="Andreopoulos B."/>
            <person name="Lipzen A."/>
            <person name="Chen C."/>
            <person name="Yan M."/>
            <person name="Daum C."/>
            <person name="Ng V."/>
            <person name="Clum A."/>
            <person name="Steindorff A."/>
            <person name="Ohm R.A."/>
            <person name="Martin F."/>
            <person name="Silar P."/>
            <person name="Natvig D.O."/>
            <person name="Lalanne C."/>
            <person name="Gautier V."/>
            <person name="Ament-Velasquez S.L."/>
            <person name="Kruys A."/>
            <person name="Hutchinson M.I."/>
            <person name="Powell A.J."/>
            <person name="Barry K."/>
            <person name="Miller A.N."/>
            <person name="Grigoriev I.V."/>
            <person name="Debuchy R."/>
            <person name="Gladieux P."/>
            <person name="Hiltunen Thoren M."/>
            <person name="Johannesson H."/>
        </authorList>
    </citation>
    <scope>NUCLEOTIDE SEQUENCE</scope>
    <source>
        <strain evidence="2">PSN293</strain>
    </source>
</reference>
<dbReference type="Proteomes" id="UP001301769">
    <property type="component" value="Unassembled WGS sequence"/>
</dbReference>
<accession>A0AAN6YIC5</accession>
<sequence>MPWYGRKRKNPPAAKEEAAEPATSSPATGRRKSLRTSTGTAEKSKYFDPEPESDSDGKPKRKSSKPAKAGRPSKKAKREEDDDELASSDDDAPPPDSELDEDEVPKVTFEPLPKLRDTNGIEYQDDRLHQNTLEFLKDLKKNNKRTWLKTNDEEFRRSLKDWESYVMTMTEKIMAADETIPELPFKDVNFRIYRDVRFSHDPTPYKPNYGAAWSRTGRKGPYACYYLHLEPGGKCLVGGGLWHPPADMIAKIRTSIDTKPKAWRKVLMDPNFRDVFLGDAAPPSKVKGKKATTPAEKKGRGRPAAKSTTEEAKEVEKILQEHDETSVIKAFAELNKESALKIRPQGYQPDHRDIELLKLRSFTVSKKIPDDMFTYEDGQEEIARIFGAMVGFVTFLNKIVMPDPGDEDGDSDEE</sequence>
<dbReference type="InterPro" id="IPR012808">
    <property type="entry name" value="CHP02453"/>
</dbReference>
<evidence type="ECO:0000313" key="2">
    <source>
        <dbReference type="EMBL" id="KAK4217217.1"/>
    </source>
</evidence>
<feature type="region of interest" description="Disordered" evidence="1">
    <location>
        <begin position="283"/>
        <end position="311"/>
    </location>
</feature>
<dbReference type="AlphaFoldDB" id="A0AAN6YIC5"/>
<comment type="caution">
    <text evidence="2">The sequence shown here is derived from an EMBL/GenBank/DDBJ whole genome shotgun (WGS) entry which is preliminary data.</text>
</comment>
<proteinExistence type="predicted"/>